<dbReference type="EMBL" id="CP017834">
    <property type="protein sequence ID" value="APJ04989.1"/>
    <property type="molecule type" value="Genomic_DNA"/>
</dbReference>
<proteinExistence type="predicted"/>
<dbReference type="STRING" id="1915309.AXG55_14250"/>
<dbReference type="Proteomes" id="UP000184731">
    <property type="component" value="Chromosome"/>
</dbReference>
<dbReference type="KEGG" id="saqi:AXG55_14250"/>
<reference evidence="1 2" key="1">
    <citation type="submission" date="2016-10" db="EMBL/GenBank/DDBJ databases">
        <title>Silvanigrella aquatica sp. nov., isolated from a freshwater lake located in the Black Forest, Germany, description of Silvanigrellaceae fam. nov., Silvanigrellales ord. nov., reclassification of the order Bdellovibrionales in the class Oligoflexia, reclassification of the families Bacteriovoracaceae and Halobacteriovoraceae in the new order Bacteriovoracales ord. nov., and reclassification of the family Pseudobacteriovoracaceae in the order Oligoflexiales.</title>
        <authorList>
            <person name="Hahn M.W."/>
            <person name="Schmidt J."/>
            <person name="Koll U."/>
            <person name="Rohde M."/>
            <person name="Verbag S."/>
            <person name="Pitt A."/>
            <person name="Nakai R."/>
            <person name="Naganuma T."/>
            <person name="Lang E."/>
        </authorList>
    </citation>
    <scope>NUCLEOTIDE SEQUENCE [LARGE SCALE GENOMIC DNA]</scope>
    <source>
        <strain evidence="1 2">MWH-Nonnen-W8red</strain>
    </source>
</reference>
<protein>
    <submittedName>
        <fullName evidence="1">Uncharacterized protein</fullName>
    </submittedName>
</protein>
<accession>A0A1L4D472</accession>
<sequence>MGLNQVLELNNLNYFQIHSTYDQHDFIFKSAHYLFCRQYKKTSSGHNYEDEVFLYKLKIWGD</sequence>
<gene>
    <name evidence="1" type="ORF">AXG55_14250</name>
</gene>
<name>A0A1L4D472_9BACT</name>
<dbReference type="AlphaFoldDB" id="A0A1L4D472"/>
<keyword evidence="2" id="KW-1185">Reference proteome</keyword>
<evidence type="ECO:0000313" key="2">
    <source>
        <dbReference type="Proteomes" id="UP000184731"/>
    </source>
</evidence>
<evidence type="ECO:0000313" key="1">
    <source>
        <dbReference type="EMBL" id="APJ04989.1"/>
    </source>
</evidence>
<organism evidence="1 2">
    <name type="scientific">Silvanigrella aquatica</name>
    <dbReference type="NCBI Taxonomy" id="1915309"/>
    <lineage>
        <taxon>Bacteria</taxon>
        <taxon>Pseudomonadati</taxon>
        <taxon>Bdellovibrionota</taxon>
        <taxon>Oligoflexia</taxon>
        <taxon>Silvanigrellales</taxon>
        <taxon>Silvanigrellaceae</taxon>
        <taxon>Silvanigrella</taxon>
    </lineage>
</organism>